<dbReference type="Pfam" id="PF00239">
    <property type="entry name" value="Resolvase"/>
    <property type="match status" value="1"/>
</dbReference>
<sequence length="62" mass="7211">IYVSVSTELQSTEGYSIDVPINQIKEYCNSHHLEVKDIYADRGISGKFINRHELHRRLHDAN</sequence>
<dbReference type="InterPro" id="IPR036162">
    <property type="entry name" value="Resolvase-like_N_sf"/>
</dbReference>
<dbReference type="GO" id="GO:0000150">
    <property type="term" value="F:DNA strand exchange activity"/>
    <property type="evidence" value="ECO:0007669"/>
    <property type="project" value="InterPro"/>
</dbReference>
<evidence type="ECO:0000313" key="3">
    <source>
        <dbReference type="Proteomes" id="UP000293854"/>
    </source>
</evidence>
<evidence type="ECO:0000259" key="1">
    <source>
        <dbReference type="PROSITE" id="PS51736"/>
    </source>
</evidence>
<dbReference type="Gene3D" id="3.40.50.1390">
    <property type="entry name" value="Resolvase, N-terminal catalytic domain"/>
    <property type="match status" value="1"/>
</dbReference>
<protein>
    <submittedName>
        <fullName evidence="2">Recombinase family protein</fullName>
    </submittedName>
</protein>
<dbReference type="InterPro" id="IPR006119">
    <property type="entry name" value="Resolv_N"/>
</dbReference>
<proteinExistence type="predicted"/>
<dbReference type="PROSITE" id="PS51736">
    <property type="entry name" value="RECOMBINASES_3"/>
    <property type="match status" value="1"/>
</dbReference>
<dbReference type="Proteomes" id="UP000293854">
    <property type="component" value="Unassembled WGS sequence"/>
</dbReference>
<dbReference type="SUPFAM" id="SSF53041">
    <property type="entry name" value="Resolvase-like"/>
    <property type="match status" value="1"/>
</dbReference>
<dbReference type="EMBL" id="RQTE01000660">
    <property type="protein sequence ID" value="RZH98099.1"/>
    <property type="molecule type" value="Genomic_DNA"/>
</dbReference>
<dbReference type="GO" id="GO:0003677">
    <property type="term" value="F:DNA binding"/>
    <property type="evidence" value="ECO:0007669"/>
    <property type="project" value="InterPro"/>
</dbReference>
<reference evidence="2 3" key="1">
    <citation type="submission" date="2018-11" db="EMBL/GenBank/DDBJ databases">
        <title>Genomic profiling of Staphylococcus species from a Poultry farm system in KwaZulu-Natal, South Africa.</title>
        <authorList>
            <person name="Amoako D.G."/>
            <person name="Somboro A.M."/>
            <person name="Abia A.L.K."/>
            <person name="Bester L.A."/>
            <person name="Essack S.Y."/>
        </authorList>
    </citation>
    <scope>NUCLEOTIDE SEQUENCE [LARGE SCALE GENOMIC DNA]</scope>
    <source>
        <strain evidence="2 3">SA11</strain>
    </source>
</reference>
<feature type="non-terminal residue" evidence="2">
    <location>
        <position position="1"/>
    </location>
</feature>
<name>A0A4Q7CKJ5_9STAP</name>
<comment type="caution">
    <text evidence="2">The sequence shown here is derived from an EMBL/GenBank/DDBJ whole genome shotgun (WGS) entry which is preliminary data.</text>
</comment>
<feature type="domain" description="Resolvase/invertase-type recombinase catalytic" evidence="1">
    <location>
        <begin position="1"/>
        <end position="62"/>
    </location>
</feature>
<dbReference type="AlphaFoldDB" id="A0A4Q7CKJ5"/>
<gene>
    <name evidence="2" type="ORF">EIG99_14555</name>
</gene>
<accession>A0A4Q7CKJ5</accession>
<organism evidence="2 3">
    <name type="scientific">Staphylococcus condimenti</name>
    <dbReference type="NCBI Taxonomy" id="70255"/>
    <lineage>
        <taxon>Bacteria</taxon>
        <taxon>Bacillati</taxon>
        <taxon>Bacillota</taxon>
        <taxon>Bacilli</taxon>
        <taxon>Bacillales</taxon>
        <taxon>Staphylococcaceae</taxon>
        <taxon>Staphylococcus</taxon>
    </lineage>
</organism>
<evidence type="ECO:0000313" key="2">
    <source>
        <dbReference type="EMBL" id="RZH98099.1"/>
    </source>
</evidence>